<dbReference type="AlphaFoldDB" id="A0A0G4J678"/>
<proteinExistence type="predicted"/>
<evidence type="ECO:0008006" key="4">
    <source>
        <dbReference type="Google" id="ProtNLM"/>
    </source>
</evidence>
<accession>A0A0G4J678</accession>
<keyword evidence="1" id="KW-0732">Signal</keyword>
<dbReference type="EMBL" id="CDSF01000133">
    <property type="protein sequence ID" value="CEP02766.1"/>
    <property type="molecule type" value="Genomic_DNA"/>
</dbReference>
<sequence length="193" mass="20498">MVHRAALVLAVCSAALIAVAAASDNDTFMASAQELVQKHPRAAAEAIMALAATSLFGFRRVATASTLYYLNKNAAERDANGAGEQPALDPTEDLFTMNGMHSLASKSNNERLAAAKNTIRHRVLRPLNERYYRLYKHVKDTHVKPVLGVHSDKAMVFGAPASVIAMSKTAATAAGLAVGAYVYLGNSNKTATP</sequence>
<reference evidence="2 3" key="1">
    <citation type="submission" date="2015-02" db="EMBL/GenBank/DDBJ databases">
        <authorList>
            <person name="Chooi Y.-H."/>
        </authorList>
    </citation>
    <scope>NUCLEOTIDE SEQUENCE [LARGE SCALE GENOMIC DNA]</scope>
    <source>
        <strain evidence="2">E3</strain>
    </source>
</reference>
<gene>
    <name evidence="2" type="ORF">PBRA_002733</name>
</gene>
<evidence type="ECO:0000256" key="1">
    <source>
        <dbReference type="SAM" id="SignalP"/>
    </source>
</evidence>
<feature type="signal peptide" evidence="1">
    <location>
        <begin position="1"/>
        <end position="22"/>
    </location>
</feature>
<evidence type="ECO:0000313" key="2">
    <source>
        <dbReference type="EMBL" id="CEP02766.1"/>
    </source>
</evidence>
<keyword evidence="3" id="KW-1185">Reference proteome</keyword>
<dbReference type="Proteomes" id="UP000039324">
    <property type="component" value="Unassembled WGS sequence"/>
</dbReference>
<protein>
    <recommendedName>
        <fullName evidence="4">RxLR effector protein</fullName>
    </recommendedName>
</protein>
<evidence type="ECO:0000313" key="3">
    <source>
        <dbReference type="Proteomes" id="UP000039324"/>
    </source>
</evidence>
<organism evidence="2 3">
    <name type="scientific">Plasmodiophora brassicae</name>
    <name type="common">Clubroot disease agent</name>
    <dbReference type="NCBI Taxonomy" id="37360"/>
    <lineage>
        <taxon>Eukaryota</taxon>
        <taxon>Sar</taxon>
        <taxon>Rhizaria</taxon>
        <taxon>Endomyxa</taxon>
        <taxon>Phytomyxea</taxon>
        <taxon>Plasmodiophorida</taxon>
        <taxon>Plasmodiophoridae</taxon>
        <taxon>Plasmodiophora</taxon>
    </lineage>
</organism>
<name>A0A0G4J678_PLABS</name>
<feature type="chain" id="PRO_5005193562" description="RxLR effector protein" evidence="1">
    <location>
        <begin position="23"/>
        <end position="193"/>
    </location>
</feature>